<evidence type="ECO:0000256" key="4">
    <source>
        <dbReference type="ARBA" id="ARBA00022989"/>
    </source>
</evidence>
<dbReference type="SUPFAM" id="SSF103473">
    <property type="entry name" value="MFS general substrate transporter"/>
    <property type="match status" value="2"/>
</dbReference>
<protein>
    <submittedName>
        <fullName evidence="9">MFS transporter</fullName>
    </submittedName>
</protein>
<dbReference type="PROSITE" id="PS50850">
    <property type="entry name" value="MFS"/>
    <property type="match status" value="1"/>
</dbReference>
<comment type="caution">
    <text evidence="9">The sequence shown here is derived from an EMBL/GenBank/DDBJ whole genome shotgun (WGS) entry which is preliminary data.</text>
</comment>
<feature type="compositionally biased region" description="Gly residues" evidence="6">
    <location>
        <begin position="547"/>
        <end position="558"/>
    </location>
</feature>
<keyword evidence="3 7" id="KW-0812">Transmembrane</keyword>
<dbReference type="EMBL" id="RKHY01000001">
    <property type="protein sequence ID" value="ROS44765.1"/>
    <property type="molecule type" value="Genomic_DNA"/>
</dbReference>
<feature type="transmembrane region" description="Helical" evidence="7">
    <location>
        <begin position="286"/>
        <end position="307"/>
    </location>
</feature>
<keyword evidence="2" id="KW-0813">Transport</keyword>
<feature type="transmembrane region" description="Helical" evidence="7">
    <location>
        <begin position="319"/>
        <end position="336"/>
    </location>
</feature>
<evidence type="ECO:0000256" key="2">
    <source>
        <dbReference type="ARBA" id="ARBA00022448"/>
    </source>
</evidence>
<dbReference type="Pfam" id="PF07690">
    <property type="entry name" value="MFS_1"/>
    <property type="match status" value="1"/>
</dbReference>
<evidence type="ECO:0000256" key="3">
    <source>
        <dbReference type="ARBA" id="ARBA00022692"/>
    </source>
</evidence>
<dbReference type="GO" id="GO:0022857">
    <property type="term" value="F:transmembrane transporter activity"/>
    <property type="evidence" value="ECO:0007669"/>
    <property type="project" value="InterPro"/>
</dbReference>
<comment type="subcellular location">
    <subcellularLocation>
        <location evidence="1">Cell membrane</location>
        <topology evidence="1">Multi-pass membrane protein</topology>
    </subcellularLocation>
</comment>
<dbReference type="CDD" id="cd17321">
    <property type="entry name" value="MFS_MMR_MDR_like"/>
    <property type="match status" value="1"/>
</dbReference>
<dbReference type="Proteomes" id="UP000274843">
    <property type="component" value="Unassembled WGS sequence"/>
</dbReference>
<dbReference type="PANTHER" id="PTHR42718:SF9">
    <property type="entry name" value="MAJOR FACILITATOR SUPERFAMILY MULTIDRUG TRANSPORTER MFSC"/>
    <property type="match status" value="1"/>
</dbReference>
<feature type="transmembrane region" description="Helical" evidence="7">
    <location>
        <begin position="139"/>
        <end position="161"/>
    </location>
</feature>
<feature type="transmembrane region" description="Helical" evidence="7">
    <location>
        <begin position="197"/>
        <end position="219"/>
    </location>
</feature>
<keyword evidence="10" id="KW-1185">Reference proteome</keyword>
<dbReference type="InterPro" id="IPR011701">
    <property type="entry name" value="MFS"/>
</dbReference>
<keyword evidence="5 7" id="KW-0472">Membrane</keyword>
<evidence type="ECO:0000256" key="7">
    <source>
        <dbReference type="SAM" id="Phobius"/>
    </source>
</evidence>
<feature type="transmembrane region" description="Helical" evidence="7">
    <location>
        <begin position="379"/>
        <end position="399"/>
    </location>
</feature>
<feature type="transmembrane region" description="Helical" evidence="7">
    <location>
        <begin position="420"/>
        <end position="442"/>
    </location>
</feature>
<dbReference type="GeneID" id="301848452"/>
<evidence type="ECO:0000313" key="9">
    <source>
        <dbReference type="EMBL" id="ROS44765.1"/>
    </source>
</evidence>
<dbReference type="GO" id="GO:0005886">
    <property type="term" value="C:plasma membrane"/>
    <property type="evidence" value="ECO:0007669"/>
    <property type="project" value="UniProtKB-SubCell"/>
</dbReference>
<feature type="transmembrane region" description="Helical" evidence="7">
    <location>
        <begin position="49"/>
        <end position="68"/>
    </location>
</feature>
<organism evidence="9 10">
    <name type="scientific">Amycolatopsis thermoflava</name>
    <dbReference type="NCBI Taxonomy" id="84480"/>
    <lineage>
        <taxon>Bacteria</taxon>
        <taxon>Bacillati</taxon>
        <taxon>Actinomycetota</taxon>
        <taxon>Actinomycetes</taxon>
        <taxon>Pseudonocardiales</taxon>
        <taxon>Pseudonocardiaceae</taxon>
        <taxon>Amycolatopsis</taxon>
        <taxon>Amycolatopsis methanolica group</taxon>
    </lineage>
</organism>
<dbReference type="Gene3D" id="1.20.1250.20">
    <property type="entry name" value="MFS general substrate transporter like domains"/>
    <property type="match status" value="1"/>
</dbReference>
<dbReference type="RefSeq" id="WP_123686671.1">
    <property type="nucleotide sequence ID" value="NZ_RKHY01000001.1"/>
</dbReference>
<dbReference type="PRINTS" id="PR01036">
    <property type="entry name" value="TCRTETB"/>
</dbReference>
<dbReference type="PANTHER" id="PTHR42718">
    <property type="entry name" value="MAJOR FACILITATOR SUPERFAMILY MULTIDRUG TRANSPORTER MFSC"/>
    <property type="match status" value="1"/>
</dbReference>
<name>A0A3N2H9H5_9PSEU</name>
<evidence type="ECO:0000256" key="6">
    <source>
        <dbReference type="SAM" id="MobiDB-lite"/>
    </source>
</evidence>
<evidence type="ECO:0000259" key="8">
    <source>
        <dbReference type="PROSITE" id="PS50850"/>
    </source>
</evidence>
<gene>
    <name evidence="9" type="ORF">EDD35_7216</name>
</gene>
<feature type="transmembrane region" description="Helical" evidence="7">
    <location>
        <begin position="503"/>
        <end position="521"/>
    </location>
</feature>
<feature type="transmembrane region" description="Helical" evidence="7">
    <location>
        <begin position="105"/>
        <end position="127"/>
    </location>
</feature>
<evidence type="ECO:0000256" key="1">
    <source>
        <dbReference type="ARBA" id="ARBA00004651"/>
    </source>
</evidence>
<reference evidence="9 10" key="1">
    <citation type="submission" date="2018-11" db="EMBL/GenBank/DDBJ databases">
        <title>Sequencing the genomes of 1000 actinobacteria strains.</title>
        <authorList>
            <person name="Klenk H.-P."/>
        </authorList>
    </citation>
    <scope>NUCLEOTIDE SEQUENCE [LARGE SCALE GENOMIC DNA]</scope>
    <source>
        <strain evidence="9 10">DSM 44348</strain>
    </source>
</reference>
<dbReference type="InterPro" id="IPR020846">
    <property type="entry name" value="MFS_dom"/>
</dbReference>
<evidence type="ECO:0000256" key="5">
    <source>
        <dbReference type="ARBA" id="ARBA00023136"/>
    </source>
</evidence>
<feature type="transmembrane region" description="Helical" evidence="7">
    <location>
        <begin position="239"/>
        <end position="259"/>
    </location>
</feature>
<feature type="transmembrane region" description="Helical" evidence="7">
    <location>
        <begin position="348"/>
        <end position="367"/>
    </location>
</feature>
<dbReference type="AlphaFoldDB" id="A0A3N2H9H5"/>
<feature type="transmembrane region" description="Helical" evidence="7">
    <location>
        <begin position="167"/>
        <end position="185"/>
    </location>
</feature>
<keyword evidence="4 7" id="KW-1133">Transmembrane helix</keyword>
<dbReference type="InterPro" id="IPR036259">
    <property type="entry name" value="MFS_trans_sf"/>
</dbReference>
<dbReference type="Gene3D" id="1.20.1720.10">
    <property type="entry name" value="Multidrug resistance protein D"/>
    <property type="match status" value="1"/>
</dbReference>
<evidence type="ECO:0000313" key="10">
    <source>
        <dbReference type="Proteomes" id="UP000274843"/>
    </source>
</evidence>
<feature type="transmembrane region" description="Helical" evidence="7">
    <location>
        <begin position="80"/>
        <end position="99"/>
    </location>
</feature>
<feature type="domain" description="Major facilitator superfamily (MFS) profile" evidence="8">
    <location>
        <begin position="14"/>
        <end position="530"/>
    </location>
</feature>
<sequence>MRTTAATRRRGGTVLLTLAAGQFLMTLDTSVMNVSIATIANDLGTTVTGIQTAITLYTLVMAMLMVTGGKIGALIGRRRAFAIGCVVYGCGSLTTSLAPGLGVLIVGWSVLEGLGAVLIMPAIVALVASNFEQAQRPRAYGLVASAGAIAVAVGPLVGGLVTTYFSWRWVFAGEVLIVLVILVLARRMADPERGERPALDFAGTALSALGLGLVVFGVLRSGTWGWILPRPGAPALLGLSLVLWLVLAGGVVLWLFLLWEHRRVARGREPLVDPAMLGNRRLRAGLTVFSGQYLIQAGLFFVVPLFLSISLGLSTVETGLRLLPLSITLLAAAAGIPRLWPHISPRRVVRAGLVTLFVALVAFFAALDAGAGPEVTTVPMLLAGLGIGALASQLGSVTVSAVPDERSSEVGGLQNTFTNLGASLGTALAGSVLIAVLTSSFLDGIRDNPAVPPQVTAQAEVQLAGGAPFVSDAALEANLAAAGVPAPTAQGIVESNRDARIQGLRAAIAVLALAAVVAVFFTRRIPEEQPGGSPGAGEDSRRSGPAGHSGGVDGGTRAGGPAAPPGAGSPGRDEQHPVPPL</sequence>
<accession>A0A3N2H9H5</accession>
<feature type="compositionally biased region" description="Basic and acidic residues" evidence="6">
    <location>
        <begin position="571"/>
        <end position="581"/>
    </location>
</feature>
<feature type="region of interest" description="Disordered" evidence="6">
    <location>
        <begin position="526"/>
        <end position="581"/>
    </location>
</feature>
<proteinExistence type="predicted"/>